<dbReference type="EMBL" id="JBHLTM010000014">
    <property type="protein sequence ID" value="MFC0683568.1"/>
    <property type="molecule type" value="Genomic_DNA"/>
</dbReference>
<organism evidence="1 2">
    <name type="scientific">Novosphingobium clariflavum</name>
    <dbReference type="NCBI Taxonomy" id="2029884"/>
    <lineage>
        <taxon>Bacteria</taxon>
        <taxon>Pseudomonadati</taxon>
        <taxon>Pseudomonadota</taxon>
        <taxon>Alphaproteobacteria</taxon>
        <taxon>Sphingomonadales</taxon>
        <taxon>Sphingomonadaceae</taxon>
        <taxon>Novosphingobium</taxon>
    </lineage>
</organism>
<evidence type="ECO:0000313" key="2">
    <source>
        <dbReference type="Proteomes" id="UP001589858"/>
    </source>
</evidence>
<evidence type="ECO:0000313" key="1">
    <source>
        <dbReference type="EMBL" id="MFC0683568.1"/>
    </source>
</evidence>
<dbReference type="RefSeq" id="WP_267221698.1">
    <property type="nucleotide sequence ID" value="NZ_JAPCWC010000011.1"/>
</dbReference>
<dbReference type="Proteomes" id="UP001589858">
    <property type="component" value="Unassembled WGS sequence"/>
</dbReference>
<protein>
    <recommendedName>
        <fullName evidence="3">Terminase small subunit</fullName>
    </recommendedName>
</protein>
<name>A0ABV6S2Z2_9SPHN</name>
<comment type="caution">
    <text evidence="1">The sequence shown here is derived from an EMBL/GenBank/DDBJ whole genome shotgun (WGS) entry which is preliminary data.</text>
</comment>
<sequence length="152" mass="16836">MTKVREPLTYQAVLTDIAALIGWDRCAAICGVRSDRTVRNWSDPDCETEIRLIDAERLDRAYMDYGGDHAPFHRLHALRLDIANREAPDRDLAVLAGTAAKETGEAVAALIEASNCSHPRTRRKARKEIHEAIDSLTDGLASLDRAEQGDNV</sequence>
<reference evidence="1 2" key="1">
    <citation type="submission" date="2024-09" db="EMBL/GenBank/DDBJ databases">
        <authorList>
            <person name="Sun Q."/>
            <person name="Mori K."/>
        </authorList>
    </citation>
    <scope>NUCLEOTIDE SEQUENCE [LARGE SCALE GENOMIC DNA]</scope>
    <source>
        <strain evidence="1 2">CICC 11035S</strain>
    </source>
</reference>
<accession>A0ABV6S2Z2</accession>
<gene>
    <name evidence="1" type="ORF">ACFFF8_03055</name>
</gene>
<proteinExistence type="predicted"/>
<keyword evidence="2" id="KW-1185">Reference proteome</keyword>
<evidence type="ECO:0008006" key="3">
    <source>
        <dbReference type="Google" id="ProtNLM"/>
    </source>
</evidence>